<reference evidence="6 7" key="3">
    <citation type="journal article" date="2015" name="Genome Announc.">
        <title>Draft Genome Sequence of the Archiascomycetous Yeast Saitoella complicata.</title>
        <authorList>
            <person name="Yamauchi K."/>
            <person name="Kondo S."/>
            <person name="Hamamoto M."/>
            <person name="Takahashi Y."/>
            <person name="Ogura Y."/>
            <person name="Hayashi T."/>
            <person name="Nishida H."/>
        </authorList>
    </citation>
    <scope>NUCLEOTIDE SEQUENCE [LARGE SCALE GENOMIC DNA]</scope>
    <source>
        <strain evidence="6 7">NRRL Y-17804</strain>
    </source>
</reference>
<reference evidence="6 7" key="1">
    <citation type="journal article" date="2011" name="J. Gen. Appl. Microbiol.">
        <title>Draft genome sequencing of the enigmatic yeast Saitoella complicata.</title>
        <authorList>
            <person name="Nishida H."/>
            <person name="Hamamoto M."/>
            <person name="Sugiyama J."/>
        </authorList>
    </citation>
    <scope>NUCLEOTIDE SEQUENCE [LARGE SCALE GENOMIC DNA]</scope>
    <source>
        <strain evidence="6 7">NRRL Y-17804</strain>
    </source>
</reference>
<dbReference type="PANTHER" id="PTHR20922:SF13">
    <property type="entry name" value="DNL-TYPE ZINC FINGER PROTEIN"/>
    <property type="match status" value="1"/>
</dbReference>
<dbReference type="GO" id="GO:0008270">
    <property type="term" value="F:zinc ion binding"/>
    <property type="evidence" value="ECO:0007669"/>
    <property type="project" value="UniProtKB-KW"/>
</dbReference>
<keyword evidence="1" id="KW-0479">Metal-binding</keyword>
<evidence type="ECO:0000256" key="1">
    <source>
        <dbReference type="ARBA" id="ARBA00022723"/>
    </source>
</evidence>
<organism evidence="6 7">
    <name type="scientific">Saitoella complicata (strain BCRC 22490 / CBS 7301 / JCM 7358 / NBRC 10748 / NRRL Y-17804)</name>
    <dbReference type="NCBI Taxonomy" id="698492"/>
    <lineage>
        <taxon>Eukaryota</taxon>
        <taxon>Fungi</taxon>
        <taxon>Dikarya</taxon>
        <taxon>Ascomycota</taxon>
        <taxon>Taphrinomycotina</taxon>
        <taxon>Taphrinomycotina incertae sedis</taxon>
        <taxon>Saitoella</taxon>
    </lineage>
</organism>
<evidence type="ECO:0000313" key="6">
    <source>
        <dbReference type="EMBL" id="GAO49700.1"/>
    </source>
</evidence>
<dbReference type="GO" id="GO:0050821">
    <property type="term" value="P:protein stabilization"/>
    <property type="evidence" value="ECO:0007669"/>
    <property type="project" value="TreeGrafter"/>
</dbReference>
<dbReference type="GO" id="GO:0005739">
    <property type="term" value="C:mitochondrion"/>
    <property type="evidence" value="ECO:0007669"/>
    <property type="project" value="TreeGrafter"/>
</dbReference>
<keyword evidence="2 4" id="KW-0863">Zinc-finger</keyword>
<dbReference type="GO" id="GO:0030150">
    <property type="term" value="P:protein import into mitochondrial matrix"/>
    <property type="evidence" value="ECO:0007669"/>
    <property type="project" value="TreeGrafter"/>
</dbReference>
<comment type="caution">
    <text evidence="6">The sequence shown here is derived from an EMBL/GenBank/DDBJ whole genome shotgun (WGS) entry which is preliminary data.</text>
</comment>
<accession>A0A0E9NJW7</accession>
<gene>
    <name evidence="6" type="ORF">G7K_3846-t1</name>
</gene>
<keyword evidence="3" id="KW-0862">Zinc</keyword>
<dbReference type="GO" id="GO:0051087">
    <property type="term" value="F:protein-folding chaperone binding"/>
    <property type="evidence" value="ECO:0007669"/>
    <property type="project" value="TreeGrafter"/>
</dbReference>
<dbReference type="Proteomes" id="UP000033140">
    <property type="component" value="Unassembled WGS sequence"/>
</dbReference>
<dbReference type="EMBL" id="BACD03000025">
    <property type="protein sequence ID" value="GAO49700.1"/>
    <property type="molecule type" value="Genomic_DNA"/>
</dbReference>
<dbReference type="Pfam" id="PF05180">
    <property type="entry name" value="zf-DNL"/>
    <property type="match status" value="1"/>
</dbReference>
<dbReference type="GO" id="GO:0006457">
    <property type="term" value="P:protein folding"/>
    <property type="evidence" value="ECO:0007669"/>
    <property type="project" value="TreeGrafter"/>
</dbReference>
<dbReference type="AlphaFoldDB" id="A0A0E9NJW7"/>
<proteinExistence type="predicted"/>
<evidence type="ECO:0000259" key="5">
    <source>
        <dbReference type="PROSITE" id="PS51501"/>
    </source>
</evidence>
<feature type="domain" description="DNL-type" evidence="5">
    <location>
        <begin position="57"/>
        <end position="150"/>
    </location>
</feature>
<reference evidence="6 7" key="2">
    <citation type="journal article" date="2014" name="J. Gen. Appl. Microbiol.">
        <title>The early diverging ascomycetous budding yeast Saitoella complicata has three histone deacetylases belonging to the Clr6, Hos2, and Rpd3 lineages.</title>
        <authorList>
            <person name="Nishida H."/>
            <person name="Matsumoto T."/>
            <person name="Kondo S."/>
            <person name="Hamamoto M."/>
            <person name="Yoshikawa H."/>
        </authorList>
    </citation>
    <scope>NUCLEOTIDE SEQUENCE [LARGE SCALE GENOMIC DNA]</scope>
    <source>
        <strain evidence="6 7">NRRL Y-17804</strain>
    </source>
</reference>
<protein>
    <recommendedName>
        <fullName evidence="5">DNL-type domain-containing protein</fullName>
    </recommendedName>
</protein>
<dbReference type="InterPro" id="IPR007853">
    <property type="entry name" value="Znf_DNL-typ"/>
</dbReference>
<name>A0A0E9NJW7_SAICN</name>
<evidence type="ECO:0000313" key="7">
    <source>
        <dbReference type="Proteomes" id="UP000033140"/>
    </source>
</evidence>
<dbReference type="OMA" id="THEFAKS"/>
<keyword evidence="7" id="KW-1185">Reference proteome</keyword>
<dbReference type="PROSITE" id="PS51501">
    <property type="entry name" value="ZF_DNL"/>
    <property type="match status" value="1"/>
</dbReference>
<evidence type="ECO:0000256" key="4">
    <source>
        <dbReference type="PROSITE-ProRule" id="PRU00834"/>
    </source>
</evidence>
<dbReference type="InterPro" id="IPR024158">
    <property type="entry name" value="Mt_import_TIM15"/>
</dbReference>
<evidence type="ECO:0000256" key="2">
    <source>
        <dbReference type="ARBA" id="ARBA00022771"/>
    </source>
</evidence>
<evidence type="ECO:0000256" key="3">
    <source>
        <dbReference type="ARBA" id="ARBA00022833"/>
    </source>
</evidence>
<dbReference type="PANTHER" id="PTHR20922">
    <property type="entry name" value="DNL-TYPE ZINC FINGER PROTEIN"/>
    <property type="match status" value="1"/>
</dbReference>
<sequence length="150" mass="16545">MMRSALRSAMAVAWRPAASSSLRAPDVARPSRILQQCRWNATVPPSDGGVGPQELGRIVPKYELTFTCKKCSNRSSHHVSKQAYHNGTVLITCPGCRNRHLIADHLKTFSDDRITLEDILAKDGVKIKKGIKVQETGDIEILPDEEPSKA</sequence>